<gene>
    <name evidence="2" type="ORF">GRI40_07255</name>
</gene>
<sequence length="219" mass="22673">MLRYERDKRVLAMGYAALAGAVDAIGFLKSGGLFVSFMTGNSTRLAVGLAETAPVGAAAAALIALFVTGVILSVVISESVIARYRKVTATLVVATVLIAAAAADSFGSDRLAIACLCIAMGAANAIFRRDGEVSIGVTYMTGTLVKLGHRLADALRGSHEASWLPYLLLWLSLVAGGITGALGFVLAANASLWGTAIASMSLVIATWWVTREREPPGIS</sequence>
<feature type="transmembrane region" description="Helical" evidence="1">
    <location>
        <begin position="12"/>
        <end position="35"/>
    </location>
</feature>
<dbReference type="EMBL" id="WTZA01000001">
    <property type="protein sequence ID" value="MXO75016.1"/>
    <property type="molecule type" value="Genomic_DNA"/>
</dbReference>
<dbReference type="Pfam" id="PF06912">
    <property type="entry name" value="DUF1275"/>
    <property type="match status" value="1"/>
</dbReference>
<feature type="transmembrane region" description="Helical" evidence="1">
    <location>
        <begin position="111"/>
        <end position="127"/>
    </location>
</feature>
<evidence type="ECO:0000313" key="2">
    <source>
        <dbReference type="EMBL" id="MXO75016.1"/>
    </source>
</evidence>
<evidence type="ECO:0000256" key="1">
    <source>
        <dbReference type="SAM" id="Phobius"/>
    </source>
</evidence>
<dbReference type="PANTHER" id="PTHR37314:SF4">
    <property type="entry name" value="UPF0700 TRANSMEMBRANE PROTEIN YOAK"/>
    <property type="match status" value="1"/>
</dbReference>
<keyword evidence="1" id="KW-0472">Membrane</keyword>
<dbReference type="AlphaFoldDB" id="A0A6I4TEK4"/>
<dbReference type="OrthoDB" id="885342at2"/>
<name>A0A6I4TEK4_9SPHN</name>
<keyword evidence="1" id="KW-0812">Transmembrane</keyword>
<keyword evidence="1" id="KW-1133">Transmembrane helix</keyword>
<evidence type="ECO:0000313" key="3">
    <source>
        <dbReference type="Proteomes" id="UP000439522"/>
    </source>
</evidence>
<dbReference type="Proteomes" id="UP000439522">
    <property type="component" value="Unassembled WGS sequence"/>
</dbReference>
<feature type="transmembrane region" description="Helical" evidence="1">
    <location>
        <begin position="55"/>
        <end position="75"/>
    </location>
</feature>
<organism evidence="2 3">
    <name type="scientific">Tsuneonella aeria</name>
    <dbReference type="NCBI Taxonomy" id="1837929"/>
    <lineage>
        <taxon>Bacteria</taxon>
        <taxon>Pseudomonadati</taxon>
        <taxon>Pseudomonadota</taxon>
        <taxon>Alphaproteobacteria</taxon>
        <taxon>Sphingomonadales</taxon>
        <taxon>Erythrobacteraceae</taxon>
        <taxon>Tsuneonella</taxon>
    </lineage>
</organism>
<feature type="transmembrane region" description="Helical" evidence="1">
    <location>
        <begin position="166"/>
        <end position="186"/>
    </location>
</feature>
<accession>A0A6I4TEK4</accession>
<proteinExistence type="predicted"/>
<feature type="transmembrane region" description="Helical" evidence="1">
    <location>
        <begin position="192"/>
        <end position="210"/>
    </location>
</feature>
<keyword evidence="3" id="KW-1185">Reference proteome</keyword>
<reference evidence="2 3" key="1">
    <citation type="submission" date="2019-12" db="EMBL/GenBank/DDBJ databases">
        <title>Genomic-based taxomic classification of the family Erythrobacteraceae.</title>
        <authorList>
            <person name="Xu L."/>
        </authorList>
    </citation>
    <scope>NUCLEOTIDE SEQUENCE [LARGE SCALE GENOMIC DNA]</scope>
    <source>
        <strain evidence="2 3">100921-2</strain>
    </source>
</reference>
<dbReference type="PANTHER" id="PTHR37314">
    <property type="entry name" value="SLR0142 PROTEIN"/>
    <property type="match status" value="1"/>
</dbReference>
<feature type="transmembrane region" description="Helical" evidence="1">
    <location>
        <begin position="87"/>
        <end position="105"/>
    </location>
</feature>
<comment type="caution">
    <text evidence="2">The sequence shown here is derived from an EMBL/GenBank/DDBJ whole genome shotgun (WGS) entry which is preliminary data.</text>
</comment>
<dbReference type="RefSeq" id="WP_160610712.1">
    <property type="nucleotide sequence ID" value="NZ_WTZA01000001.1"/>
</dbReference>
<dbReference type="InterPro" id="IPR010699">
    <property type="entry name" value="DUF1275"/>
</dbReference>
<protein>
    <submittedName>
        <fullName evidence="2">DUF1275 domain-containing protein</fullName>
    </submittedName>
</protein>